<feature type="domain" description="HTH tetR-type" evidence="3">
    <location>
        <begin position="1"/>
        <end position="60"/>
    </location>
</feature>
<dbReference type="InterPro" id="IPR050109">
    <property type="entry name" value="HTH-type_TetR-like_transc_reg"/>
</dbReference>
<dbReference type="PANTHER" id="PTHR30055:SF148">
    <property type="entry name" value="TETR-FAMILY TRANSCRIPTIONAL REGULATOR"/>
    <property type="match status" value="1"/>
</dbReference>
<dbReference type="Pfam" id="PF17937">
    <property type="entry name" value="TetR_C_28"/>
    <property type="match status" value="1"/>
</dbReference>
<gene>
    <name evidence="4" type="ORF">DPM19_24700</name>
</gene>
<keyword evidence="1 2" id="KW-0238">DNA-binding</keyword>
<dbReference type="RefSeq" id="WP_111870411.1">
    <property type="nucleotide sequence ID" value="NZ_QLYX01000013.1"/>
</dbReference>
<evidence type="ECO:0000313" key="4">
    <source>
        <dbReference type="EMBL" id="RAY12355.1"/>
    </source>
</evidence>
<dbReference type="GO" id="GO:0003700">
    <property type="term" value="F:DNA-binding transcription factor activity"/>
    <property type="evidence" value="ECO:0007669"/>
    <property type="project" value="TreeGrafter"/>
</dbReference>
<dbReference type="EMBL" id="QLYX01000013">
    <property type="protein sequence ID" value="RAY12355.1"/>
    <property type="molecule type" value="Genomic_DNA"/>
</dbReference>
<sequence length="175" mass="18855">MTRNALLDAAECVLFEDGTQALTLASVAERAGVSKGGLLYHFPTKEALLTGLIERVIAEFDALVARHDDGTPGSYTRAYVEATFEILTDGENAGSRRRWSAITAAATGPELGAPLNAAMTRWHRRDPAEDPDPLAALVVRLAAEGLWEVLSHDPDLLDADGCRALKQRLLSMLDS</sequence>
<evidence type="ECO:0000256" key="1">
    <source>
        <dbReference type="ARBA" id="ARBA00023125"/>
    </source>
</evidence>
<dbReference type="SUPFAM" id="SSF48498">
    <property type="entry name" value="Tetracyclin repressor-like, C-terminal domain"/>
    <property type="match status" value="1"/>
</dbReference>
<proteinExistence type="predicted"/>
<dbReference type="InterPro" id="IPR036271">
    <property type="entry name" value="Tet_transcr_reg_TetR-rel_C_sf"/>
</dbReference>
<dbReference type="GO" id="GO:0000976">
    <property type="term" value="F:transcription cis-regulatory region binding"/>
    <property type="evidence" value="ECO:0007669"/>
    <property type="project" value="TreeGrafter"/>
</dbReference>
<dbReference type="PRINTS" id="PR00455">
    <property type="entry name" value="HTHTETR"/>
</dbReference>
<comment type="caution">
    <text evidence="4">The sequence shown here is derived from an EMBL/GenBank/DDBJ whole genome shotgun (WGS) entry which is preliminary data.</text>
</comment>
<evidence type="ECO:0000313" key="5">
    <source>
        <dbReference type="Proteomes" id="UP000251891"/>
    </source>
</evidence>
<evidence type="ECO:0000256" key="2">
    <source>
        <dbReference type="PROSITE-ProRule" id="PRU00335"/>
    </source>
</evidence>
<dbReference type="InterPro" id="IPR009057">
    <property type="entry name" value="Homeodomain-like_sf"/>
</dbReference>
<dbReference type="PROSITE" id="PS50977">
    <property type="entry name" value="HTH_TETR_2"/>
    <property type="match status" value="1"/>
</dbReference>
<dbReference type="Pfam" id="PF00440">
    <property type="entry name" value="TetR_N"/>
    <property type="match status" value="1"/>
</dbReference>
<reference evidence="4 5" key="1">
    <citation type="submission" date="2018-06" db="EMBL/GenBank/DDBJ databases">
        <title>Actinomadura craniellae sp. nov. isolated from marine sponge Craniella sp.</title>
        <authorList>
            <person name="Li L."/>
            <person name="Xu Q.H."/>
            <person name="Lin H.W."/>
            <person name="Lu Y.H."/>
        </authorList>
    </citation>
    <scope>NUCLEOTIDE SEQUENCE [LARGE SCALE GENOMIC DNA]</scope>
    <source>
        <strain evidence="4 5">LHW63021</strain>
    </source>
</reference>
<dbReference type="PANTHER" id="PTHR30055">
    <property type="entry name" value="HTH-TYPE TRANSCRIPTIONAL REGULATOR RUTR"/>
    <property type="match status" value="1"/>
</dbReference>
<dbReference type="AlphaFoldDB" id="A0A365GZT6"/>
<protein>
    <submittedName>
        <fullName evidence="4">TetR/AcrR family transcriptional regulator</fullName>
    </submittedName>
</protein>
<organism evidence="4 5">
    <name type="scientific">Actinomadura craniellae</name>
    <dbReference type="NCBI Taxonomy" id="2231787"/>
    <lineage>
        <taxon>Bacteria</taxon>
        <taxon>Bacillati</taxon>
        <taxon>Actinomycetota</taxon>
        <taxon>Actinomycetes</taxon>
        <taxon>Streptosporangiales</taxon>
        <taxon>Thermomonosporaceae</taxon>
        <taxon>Actinomadura</taxon>
    </lineage>
</organism>
<dbReference type="OrthoDB" id="9806334at2"/>
<feature type="DNA-binding region" description="H-T-H motif" evidence="2">
    <location>
        <begin position="23"/>
        <end position="42"/>
    </location>
</feature>
<evidence type="ECO:0000259" key="3">
    <source>
        <dbReference type="PROSITE" id="PS50977"/>
    </source>
</evidence>
<dbReference type="SUPFAM" id="SSF46689">
    <property type="entry name" value="Homeodomain-like"/>
    <property type="match status" value="1"/>
</dbReference>
<dbReference type="InterPro" id="IPR041479">
    <property type="entry name" value="TetR_CgmR_C"/>
</dbReference>
<keyword evidence="5" id="KW-1185">Reference proteome</keyword>
<dbReference type="Proteomes" id="UP000251891">
    <property type="component" value="Unassembled WGS sequence"/>
</dbReference>
<accession>A0A365GZT6</accession>
<dbReference type="Gene3D" id="1.10.357.10">
    <property type="entry name" value="Tetracycline Repressor, domain 2"/>
    <property type="match status" value="1"/>
</dbReference>
<name>A0A365GZT6_9ACTN</name>
<dbReference type="InterPro" id="IPR001647">
    <property type="entry name" value="HTH_TetR"/>
</dbReference>